<sequence>NGAPGFVFPNLNTPQVAKQAKKKESSKASEVKTKKVPVKKIIKKRVLQKVNDKRGEGQKVFKITFPKELSSTDISKIIKSVNKKYGQEVIKKDSSGYIAVLPSGVSFKEIERYINGLIKNIYKEKTKNVRLIKFPTSLSNEEINQIVGTINDKYKEEVLKKYKDSYLLTPPKGVSLNQIEAEINEIIKSFNKEESKPLPLIKFENLSTEDINTVVAEINKHYGKEVFKKYGDSYIFSLPEGVSYENIEAQIKEIIDGLHEDEDEPQIKINAFLFNFPDNISTEEIAAIGSPYNIRVLGVDNESGQYILTLPDSLTRQEAIDIFNRAISERNEPEPPKQVEKIVEGELIVKFKDGTTPETMDEVNSRL</sequence>
<feature type="non-terminal residue" evidence="1">
    <location>
        <position position="367"/>
    </location>
</feature>
<protein>
    <submittedName>
        <fullName evidence="1">Uncharacterized protein</fullName>
    </submittedName>
</protein>
<dbReference type="EMBL" id="LAZR01061387">
    <property type="protein sequence ID" value="KKK63679.1"/>
    <property type="molecule type" value="Genomic_DNA"/>
</dbReference>
<gene>
    <name evidence="1" type="ORF">LCGC14_2991860</name>
</gene>
<evidence type="ECO:0000313" key="1">
    <source>
        <dbReference type="EMBL" id="KKK63679.1"/>
    </source>
</evidence>
<feature type="non-terminal residue" evidence="1">
    <location>
        <position position="1"/>
    </location>
</feature>
<proteinExistence type="predicted"/>
<name>A0A0F8ZB33_9ZZZZ</name>
<dbReference type="AlphaFoldDB" id="A0A0F8ZB33"/>
<organism evidence="1">
    <name type="scientific">marine sediment metagenome</name>
    <dbReference type="NCBI Taxonomy" id="412755"/>
    <lineage>
        <taxon>unclassified sequences</taxon>
        <taxon>metagenomes</taxon>
        <taxon>ecological metagenomes</taxon>
    </lineage>
</organism>
<reference evidence="1" key="1">
    <citation type="journal article" date="2015" name="Nature">
        <title>Complex archaea that bridge the gap between prokaryotes and eukaryotes.</title>
        <authorList>
            <person name="Spang A."/>
            <person name="Saw J.H."/>
            <person name="Jorgensen S.L."/>
            <person name="Zaremba-Niedzwiedzka K."/>
            <person name="Martijn J."/>
            <person name="Lind A.E."/>
            <person name="van Eijk R."/>
            <person name="Schleper C."/>
            <person name="Guy L."/>
            <person name="Ettema T.J."/>
        </authorList>
    </citation>
    <scope>NUCLEOTIDE SEQUENCE</scope>
</reference>
<accession>A0A0F8ZB33</accession>
<comment type="caution">
    <text evidence="1">The sequence shown here is derived from an EMBL/GenBank/DDBJ whole genome shotgun (WGS) entry which is preliminary data.</text>
</comment>